<keyword evidence="5" id="KW-0547">Nucleotide-binding</keyword>
<dbReference type="GO" id="GO:0008972">
    <property type="term" value="F:phosphomethylpyrimidine kinase activity"/>
    <property type="evidence" value="ECO:0007669"/>
    <property type="project" value="InterPro"/>
</dbReference>
<dbReference type="FunFam" id="3.40.1190.20:FF:000003">
    <property type="entry name" value="Phosphomethylpyrimidine kinase ThiD"/>
    <property type="match status" value="1"/>
</dbReference>
<dbReference type="OrthoDB" id="9810880at2"/>
<dbReference type="EMBL" id="NGKB01000002">
    <property type="protein sequence ID" value="RSU16555.1"/>
    <property type="molecule type" value="Genomic_DNA"/>
</dbReference>
<feature type="domain" description="Pyridoxamine kinase/Phosphomethylpyrimidine kinase" evidence="14">
    <location>
        <begin position="12"/>
        <end position="257"/>
    </location>
</feature>
<dbReference type="PANTHER" id="PTHR20858">
    <property type="entry name" value="PHOSPHOMETHYLPYRIMIDINE KINASE"/>
    <property type="match status" value="1"/>
</dbReference>
<protein>
    <recommendedName>
        <fullName evidence="2">pyridoxal kinase</fullName>
        <ecNumber evidence="2">2.7.1.35</ecNumber>
    </recommendedName>
    <alternativeName>
        <fullName evidence="10">PN/PL/PM kinase</fullName>
    </alternativeName>
    <alternativeName>
        <fullName evidence="11">Pyridoxal kinase</fullName>
    </alternativeName>
    <alternativeName>
        <fullName evidence="9">Pyridoxamine kinase</fullName>
    </alternativeName>
    <alternativeName>
        <fullName evidence="12">Vitamin B6 kinase</fullName>
    </alternativeName>
</protein>
<sequence>MIKKILTIAGSDAGGGAGIQADLKTFEEYGTFGLSSITSILTVDPGTQLPDIFPIPIDVLEKQVQTAFSGGPVDAVKIGLLGSIEVIDVIEKFLKMNKQPHVVLDPVMAVKVNDNVLQPELVEAMIKRLVPLADIVTPNLVEARILANMEVIETKEQLKEAAKKIYDLGPQSVVIKGGARFPGEMATDLFYDGESFEFIHEEKIETKTNHGAGCSFAAAITAGLGKGLSTFEAVQLAKNYVTSSIQNGLYLNSFTGYVWHGAYLNAEERMTKGEGNNENK</sequence>
<evidence type="ECO:0000256" key="5">
    <source>
        <dbReference type="ARBA" id="ARBA00022741"/>
    </source>
</evidence>
<keyword evidence="6 15" id="KW-0418">Kinase</keyword>
<evidence type="ECO:0000256" key="12">
    <source>
        <dbReference type="ARBA" id="ARBA00042531"/>
    </source>
</evidence>
<evidence type="ECO:0000256" key="11">
    <source>
        <dbReference type="ARBA" id="ARBA00042396"/>
    </source>
</evidence>
<evidence type="ECO:0000256" key="10">
    <source>
        <dbReference type="ARBA" id="ARBA00042348"/>
    </source>
</evidence>
<dbReference type="GO" id="GO:0009228">
    <property type="term" value="P:thiamine biosynthetic process"/>
    <property type="evidence" value="ECO:0007669"/>
    <property type="project" value="InterPro"/>
</dbReference>
<keyword evidence="4" id="KW-0479">Metal-binding</keyword>
<keyword evidence="3" id="KW-0808">Transferase</keyword>
<comment type="catalytic activity">
    <reaction evidence="13">
        <text>pyridoxal + ATP = pyridoxal 5'-phosphate + ADP + H(+)</text>
        <dbReference type="Rhea" id="RHEA:10224"/>
        <dbReference type="ChEBI" id="CHEBI:15378"/>
        <dbReference type="ChEBI" id="CHEBI:17310"/>
        <dbReference type="ChEBI" id="CHEBI:30616"/>
        <dbReference type="ChEBI" id="CHEBI:456216"/>
        <dbReference type="ChEBI" id="CHEBI:597326"/>
        <dbReference type="EC" id="2.7.1.35"/>
    </reaction>
</comment>
<dbReference type="AlphaFoldDB" id="A0A430B8D8"/>
<dbReference type="Pfam" id="PF08543">
    <property type="entry name" value="Phos_pyr_kin"/>
    <property type="match status" value="1"/>
</dbReference>
<dbReference type="GO" id="GO:0008478">
    <property type="term" value="F:pyridoxal kinase activity"/>
    <property type="evidence" value="ECO:0007669"/>
    <property type="project" value="UniProtKB-EC"/>
</dbReference>
<proteinExistence type="inferred from homology"/>
<keyword evidence="7" id="KW-0067">ATP-binding</keyword>
<reference evidence="15 16" key="1">
    <citation type="submission" date="2017-05" db="EMBL/GenBank/DDBJ databases">
        <title>Vagococcus spp. assemblies.</title>
        <authorList>
            <person name="Gulvik C.A."/>
        </authorList>
    </citation>
    <scope>NUCLEOTIDE SEQUENCE [LARGE SCALE GENOMIC DNA]</scope>
    <source>
        <strain evidence="15 16">SS1714</strain>
    </source>
</reference>
<dbReference type="RefSeq" id="WP_126791869.1">
    <property type="nucleotide sequence ID" value="NZ_CP060720.1"/>
</dbReference>
<evidence type="ECO:0000256" key="8">
    <source>
        <dbReference type="ARBA" id="ARBA00022842"/>
    </source>
</evidence>
<evidence type="ECO:0000256" key="13">
    <source>
        <dbReference type="ARBA" id="ARBA00049293"/>
    </source>
</evidence>
<dbReference type="Proteomes" id="UP000288028">
    <property type="component" value="Unassembled WGS sequence"/>
</dbReference>
<evidence type="ECO:0000256" key="2">
    <source>
        <dbReference type="ARBA" id="ARBA00012104"/>
    </source>
</evidence>
<dbReference type="NCBIfam" id="TIGR00097">
    <property type="entry name" value="HMP-P_kinase"/>
    <property type="match status" value="1"/>
</dbReference>
<evidence type="ECO:0000259" key="14">
    <source>
        <dbReference type="Pfam" id="PF08543"/>
    </source>
</evidence>
<organism evidence="15 16">
    <name type="scientific">Vagococcus carniphilus</name>
    <dbReference type="NCBI Taxonomy" id="218144"/>
    <lineage>
        <taxon>Bacteria</taxon>
        <taxon>Bacillati</taxon>
        <taxon>Bacillota</taxon>
        <taxon>Bacilli</taxon>
        <taxon>Lactobacillales</taxon>
        <taxon>Enterococcaceae</taxon>
        <taxon>Vagococcus</taxon>
    </lineage>
</organism>
<evidence type="ECO:0000256" key="7">
    <source>
        <dbReference type="ARBA" id="ARBA00022840"/>
    </source>
</evidence>
<dbReference type="GeneID" id="95580340"/>
<name>A0A430B8D8_9ENTE</name>
<comment type="similarity">
    <text evidence="1">Belongs to the ThiD family.</text>
</comment>
<keyword evidence="8" id="KW-0460">Magnesium</keyword>
<dbReference type="InterPro" id="IPR004399">
    <property type="entry name" value="HMP/HMP-P_kinase_dom"/>
</dbReference>
<dbReference type="EC" id="2.7.1.35" evidence="2"/>
<accession>A0A430B8D8</accession>
<evidence type="ECO:0000313" key="15">
    <source>
        <dbReference type="EMBL" id="RSU16555.1"/>
    </source>
</evidence>
<keyword evidence="16" id="KW-1185">Reference proteome</keyword>
<evidence type="ECO:0000256" key="4">
    <source>
        <dbReference type="ARBA" id="ARBA00022723"/>
    </source>
</evidence>
<evidence type="ECO:0000256" key="1">
    <source>
        <dbReference type="ARBA" id="ARBA00009879"/>
    </source>
</evidence>
<dbReference type="GO" id="GO:0005524">
    <property type="term" value="F:ATP binding"/>
    <property type="evidence" value="ECO:0007669"/>
    <property type="project" value="UniProtKB-KW"/>
</dbReference>
<evidence type="ECO:0000313" key="16">
    <source>
        <dbReference type="Proteomes" id="UP000288028"/>
    </source>
</evidence>
<evidence type="ECO:0000256" key="9">
    <source>
        <dbReference type="ARBA" id="ARBA00042307"/>
    </source>
</evidence>
<evidence type="ECO:0000256" key="6">
    <source>
        <dbReference type="ARBA" id="ARBA00022777"/>
    </source>
</evidence>
<dbReference type="SUPFAM" id="SSF53613">
    <property type="entry name" value="Ribokinase-like"/>
    <property type="match status" value="1"/>
</dbReference>
<dbReference type="Gene3D" id="3.40.1190.20">
    <property type="match status" value="1"/>
</dbReference>
<dbReference type="GO" id="GO:0005829">
    <property type="term" value="C:cytosol"/>
    <property type="evidence" value="ECO:0007669"/>
    <property type="project" value="TreeGrafter"/>
</dbReference>
<evidence type="ECO:0000256" key="3">
    <source>
        <dbReference type="ARBA" id="ARBA00022679"/>
    </source>
</evidence>
<dbReference type="GO" id="GO:0008902">
    <property type="term" value="F:hydroxymethylpyrimidine kinase activity"/>
    <property type="evidence" value="ECO:0007669"/>
    <property type="project" value="TreeGrafter"/>
</dbReference>
<dbReference type="InterPro" id="IPR013749">
    <property type="entry name" value="PM/HMP-P_kinase-1"/>
</dbReference>
<gene>
    <name evidence="15" type="ORF">CBF28_03235</name>
</gene>
<dbReference type="PANTHER" id="PTHR20858:SF19">
    <property type="entry name" value="PYRIDOXINE KINASE"/>
    <property type="match status" value="1"/>
</dbReference>
<dbReference type="CDD" id="cd01169">
    <property type="entry name" value="HMPP_kinase"/>
    <property type="match status" value="1"/>
</dbReference>
<dbReference type="GO" id="GO:0046872">
    <property type="term" value="F:metal ion binding"/>
    <property type="evidence" value="ECO:0007669"/>
    <property type="project" value="UniProtKB-KW"/>
</dbReference>
<comment type="caution">
    <text evidence="15">The sequence shown here is derived from an EMBL/GenBank/DDBJ whole genome shotgun (WGS) entry which is preliminary data.</text>
</comment>
<dbReference type="InterPro" id="IPR029056">
    <property type="entry name" value="Ribokinase-like"/>
</dbReference>